<dbReference type="KEGG" id="ota:OT_ostta20g00940"/>
<dbReference type="RefSeq" id="XP_003084474.2">
    <property type="nucleotide sequence ID" value="XM_003084426.2"/>
</dbReference>
<dbReference type="OrthoDB" id="513190at2759"/>
<accession>A0A090N4K9</accession>
<dbReference type="InParanoid" id="A0A090N4K9"/>
<evidence type="ECO:0000313" key="3">
    <source>
        <dbReference type="Proteomes" id="UP000009170"/>
    </source>
</evidence>
<feature type="region of interest" description="Disordered" evidence="1">
    <location>
        <begin position="1"/>
        <end position="47"/>
    </location>
</feature>
<name>A0A090N4K9_OSTTA</name>
<reference evidence="3" key="1">
    <citation type="journal article" date="2006" name="Proc. Natl. Acad. Sci. U.S.A.">
        <title>Genome analysis of the smallest free-living eukaryote Ostreococcus tauri unveils many unique features.</title>
        <authorList>
            <person name="Derelle E."/>
            <person name="Ferraz C."/>
            <person name="Rombauts S."/>
            <person name="Rouze P."/>
            <person name="Worden A.Z."/>
            <person name="Robbens S."/>
            <person name="Partensky F."/>
            <person name="Degroeve S."/>
            <person name="Echeynie S."/>
            <person name="Cooke R."/>
            <person name="Saeys Y."/>
            <person name="Wuyts J."/>
            <person name="Jabbari K."/>
            <person name="Bowler C."/>
            <person name="Panaud O."/>
            <person name="Piegu B."/>
            <person name="Ball S.G."/>
            <person name="Ral J.-P."/>
            <person name="Bouget F.-Y."/>
            <person name="Piganeau G."/>
            <person name="De Baets B."/>
            <person name="Picard A."/>
            <person name="Delseny M."/>
            <person name="Demaille J."/>
            <person name="Van de Peer Y."/>
            <person name="Moreau H."/>
        </authorList>
    </citation>
    <scope>NUCLEOTIDE SEQUENCE [LARGE SCALE GENOMIC DNA]</scope>
    <source>
        <strain evidence="3">OTTH 0595 / CCAP 157/2 / RCC745</strain>
    </source>
</reference>
<dbReference type="EMBL" id="CAID01000020">
    <property type="protein sequence ID" value="CEG00890.1"/>
    <property type="molecule type" value="Genomic_DNA"/>
</dbReference>
<sequence>MATAMRCATSTSVRARPLERAPRATRSGATTMRAGRMTDGDDGTTPNAIDWRLETVLGRSAMTGMAMLPTSEILGGGDALGRVFGEDCIRVALVVALIAWASTQPFEFNPQSEYEANPESLRGKTGISGFLAYEKLNLNVDVERANGRAAMVGFAVVVALESLVLHHGLFAR</sequence>
<reference evidence="2 3" key="2">
    <citation type="journal article" date="2014" name="BMC Genomics">
        <title>An improved genome of the model marine alga Ostreococcus tauri unfolds by assessing Illumina de novo assemblies.</title>
        <authorList>
            <person name="Blanc-Mathieu R."/>
            <person name="Verhelst B."/>
            <person name="Derelle E."/>
            <person name="Rombauts S."/>
            <person name="Bouget F.Y."/>
            <person name="Carre I."/>
            <person name="Chateau A."/>
            <person name="Eyre-Walker A."/>
            <person name="Grimsley N."/>
            <person name="Moreau H."/>
            <person name="Piegu B."/>
            <person name="Rivals E."/>
            <person name="Schackwitz W."/>
            <person name="Van de Peer Y."/>
            <person name="Piganeau G."/>
        </authorList>
    </citation>
    <scope>NUCLEOTIDE SEQUENCE [LARGE SCALE GENOMIC DNA]</scope>
    <source>
        <strain evidence="3">OTTH 0595 / CCAP 157/2 / RCC745</strain>
    </source>
</reference>
<comment type="caution">
    <text evidence="2">The sequence shown here is derived from an EMBL/GenBank/DDBJ whole genome shotgun (WGS) entry which is preliminary data.</text>
</comment>
<gene>
    <name evidence="2" type="ORF">OT_ostta20g00940</name>
</gene>
<dbReference type="GeneID" id="9838612"/>
<dbReference type="Proteomes" id="UP000009170">
    <property type="component" value="Unassembled WGS sequence"/>
</dbReference>
<protein>
    <submittedName>
        <fullName evidence="2">Chlorophyll A-B binding protein</fullName>
    </submittedName>
</protein>
<evidence type="ECO:0000256" key="1">
    <source>
        <dbReference type="SAM" id="MobiDB-lite"/>
    </source>
</evidence>
<dbReference type="AlphaFoldDB" id="A0A090N4K9"/>
<dbReference type="GO" id="GO:0009507">
    <property type="term" value="C:chloroplast"/>
    <property type="evidence" value="ECO:0007669"/>
    <property type="project" value="UniProtKB-SubCell"/>
</dbReference>
<organism evidence="2 3">
    <name type="scientific">Ostreococcus tauri</name>
    <name type="common">Marine green alga</name>
    <dbReference type="NCBI Taxonomy" id="70448"/>
    <lineage>
        <taxon>Eukaryota</taxon>
        <taxon>Viridiplantae</taxon>
        <taxon>Chlorophyta</taxon>
        <taxon>Mamiellophyceae</taxon>
        <taxon>Mamiellales</taxon>
        <taxon>Bathycoccaceae</taxon>
        <taxon>Ostreococcus</taxon>
    </lineage>
</organism>
<keyword evidence="3" id="KW-1185">Reference proteome</keyword>
<dbReference type="SUPFAM" id="SSF103511">
    <property type="entry name" value="Chlorophyll a-b binding protein"/>
    <property type="match status" value="1"/>
</dbReference>
<proteinExistence type="predicted"/>
<evidence type="ECO:0000313" key="2">
    <source>
        <dbReference type="EMBL" id="CEG00890.1"/>
    </source>
</evidence>